<comment type="caution">
    <text evidence="2">The sequence shown here is derived from an EMBL/GenBank/DDBJ whole genome shotgun (WGS) entry which is preliminary data.</text>
</comment>
<accession>K6E4D2</accession>
<evidence type="ECO:0000259" key="1">
    <source>
        <dbReference type="Pfam" id="PF06605"/>
    </source>
</evidence>
<reference evidence="2 3" key="1">
    <citation type="journal article" date="2012" name="Front. Microbiol.">
        <title>Redundancy and modularity in membrane-associated dissimilatory nitrate reduction in Bacillus.</title>
        <authorList>
            <person name="Heylen K."/>
            <person name="Keltjens J."/>
        </authorList>
    </citation>
    <scope>NUCLEOTIDE SEQUENCE [LARGE SCALE GENOMIC DNA]</scope>
    <source>
        <strain evidence="2 3">LMG 9581</strain>
    </source>
</reference>
<dbReference type="STRING" id="1131731.BAZO_06174"/>
<dbReference type="RefSeq" id="WP_003330455.1">
    <property type="nucleotide sequence ID" value="NZ_AJLR01000042.1"/>
</dbReference>
<dbReference type="PATRIC" id="fig|1131731.3.peg.1284"/>
<evidence type="ECO:0000313" key="3">
    <source>
        <dbReference type="Proteomes" id="UP000006315"/>
    </source>
</evidence>
<dbReference type="Proteomes" id="UP000006315">
    <property type="component" value="Unassembled WGS sequence"/>
</dbReference>
<name>K6E4D2_SCHAZ</name>
<protein>
    <recommendedName>
        <fullName evidence="1">Tail spike domain-containing protein</fullName>
    </recommendedName>
</protein>
<feature type="domain" description="Tail spike" evidence="1">
    <location>
        <begin position="98"/>
        <end position="185"/>
    </location>
</feature>
<dbReference type="Pfam" id="PF06605">
    <property type="entry name" value="Prophage_tail"/>
    <property type="match status" value="2"/>
</dbReference>
<sequence>MLLKVRDTNLDLVAILHKITNPIISERINADFLFSFSAYVEKEKMPYITADNIVEVEDNYFKMAYFRRNGISTDVVCEHVSYELTEYDVEVDTVFSGTPITILSQLLTNTPFSVGTVDVSESISFKVVNKSTVRKILLDYVAHLDAELIFDKFTIHLVSKRGTNKGVQFRRGKNLLGITEEIDTRGGGLRIAYEVDIIDLSHMPNFPYLRELEKAELGDIVKVIDEDMLIDINARIVARDYNPFRKINPKVEIGNFIRDLGDSLVNKSSDIAIL</sequence>
<gene>
    <name evidence="2" type="ORF">BAZO_06174</name>
</gene>
<feature type="domain" description="Tail spike" evidence="1">
    <location>
        <begin position="190"/>
        <end position="266"/>
    </location>
</feature>
<evidence type="ECO:0000313" key="2">
    <source>
        <dbReference type="EMBL" id="EKN68081.1"/>
    </source>
</evidence>
<keyword evidence="3" id="KW-1185">Reference proteome</keyword>
<organism evidence="2 3">
    <name type="scientific">Schinkia azotoformans LMG 9581</name>
    <dbReference type="NCBI Taxonomy" id="1131731"/>
    <lineage>
        <taxon>Bacteria</taxon>
        <taxon>Bacillati</taxon>
        <taxon>Bacillota</taxon>
        <taxon>Bacilli</taxon>
        <taxon>Bacillales</taxon>
        <taxon>Bacillaceae</taxon>
        <taxon>Calidifontibacillus/Schinkia group</taxon>
        <taxon>Schinkia</taxon>
    </lineage>
</organism>
<dbReference type="AlphaFoldDB" id="K6E4D2"/>
<dbReference type="InterPro" id="IPR007119">
    <property type="entry name" value="Phage_tail_spike_N"/>
</dbReference>
<dbReference type="NCBIfam" id="TIGR01665">
    <property type="entry name" value="put_anti_recept"/>
    <property type="match status" value="1"/>
</dbReference>
<dbReference type="EMBL" id="AJLR01000042">
    <property type="protein sequence ID" value="EKN68081.1"/>
    <property type="molecule type" value="Genomic_DNA"/>
</dbReference>
<dbReference type="InterPro" id="IPR010572">
    <property type="entry name" value="Tail_dom"/>
</dbReference>
<proteinExistence type="predicted"/>